<reference evidence="3" key="1">
    <citation type="journal article" date="2020" name="Stud. Mycol.">
        <title>101 Dothideomycetes genomes: a test case for predicting lifestyles and emergence of pathogens.</title>
        <authorList>
            <person name="Haridas S."/>
            <person name="Albert R."/>
            <person name="Binder M."/>
            <person name="Bloem J."/>
            <person name="Labutti K."/>
            <person name="Salamov A."/>
            <person name="Andreopoulos B."/>
            <person name="Baker S."/>
            <person name="Barry K."/>
            <person name="Bills G."/>
            <person name="Bluhm B."/>
            <person name="Cannon C."/>
            <person name="Castanera R."/>
            <person name="Culley D."/>
            <person name="Daum C."/>
            <person name="Ezra D."/>
            <person name="Gonzalez J."/>
            <person name="Henrissat B."/>
            <person name="Kuo A."/>
            <person name="Liang C."/>
            <person name="Lipzen A."/>
            <person name="Lutzoni F."/>
            <person name="Magnuson J."/>
            <person name="Mondo S."/>
            <person name="Nolan M."/>
            <person name="Ohm R."/>
            <person name="Pangilinan J."/>
            <person name="Park H.-J."/>
            <person name="Ramirez L."/>
            <person name="Alfaro M."/>
            <person name="Sun H."/>
            <person name="Tritt A."/>
            <person name="Yoshinaga Y."/>
            <person name="Zwiers L.-H."/>
            <person name="Turgeon B."/>
            <person name="Goodwin S."/>
            <person name="Spatafora J."/>
            <person name="Crous P."/>
            <person name="Grigoriev I."/>
        </authorList>
    </citation>
    <scope>NUCLEOTIDE SEQUENCE</scope>
    <source>
        <strain evidence="3">CBS 125425</strain>
    </source>
</reference>
<evidence type="ECO:0000256" key="1">
    <source>
        <dbReference type="SAM" id="MobiDB-lite"/>
    </source>
</evidence>
<evidence type="ECO:0000259" key="2">
    <source>
        <dbReference type="Pfam" id="PF05347"/>
    </source>
</evidence>
<protein>
    <recommendedName>
        <fullName evidence="2">Complex 1 LYR protein domain-containing protein</fullName>
    </recommendedName>
</protein>
<dbReference type="AlphaFoldDB" id="A0A9P4V4D4"/>
<evidence type="ECO:0000313" key="3">
    <source>
        <dbReference type="EMBL" id="KAF2735240.1"/>
    </source>
</evidence>
<sequence length="284" mass="32810">CMPRFLRPSQHTPHRVAVIALYRGLLSRCSSAQLPDEQRSGLRNAIQHKFRQNRKIQSAYQLGLTFRAGYQVLDHLDASSEGDADSTSFLTSMISTLPRGITRSPPIRRPPKPPHPSKQELAVLPPEKQVLNIRPQKVISGPRHVPRLAHAQGVPFLRIKKPQPANLSRVIRQKIDRNIMMFDRKILLSKYWEPLAQQEDQWDEQLRKACGIKPEKGNDPLWMHSVRLAKQESTQAYERYTAQDRRIAKQMHDIVEEEKKLAMAEGREVIRGRRAQHRPKKLFS</sequence>
<dbReference type="Proteomes" id="UP000799444">
    <property type="component" value="Unassembled WGS sequence"/>
</dbReference>
<proteinExistence type="predicted"/>
<gene>
    <name evidence="3" type="ORF">EJ04DRAFT_435445</name>
</gene>
<name>A0A9P4V4D4_9PLEO</name>
<organism evidence="3 4">
    <name type="scientific">Polyplosphaeria fusca</name>
    <dbReference type="NCBI Taxonomy" id="682080"/>
    <lineage>
        <taxon>Eukaryota</taxon>
        <taxon>Fungi</taxon>
        <taxon>Dikarya</taxon>
        <taxon>Ascomycota</taxon>
        <taxon>Pezizomycotina</taxon>
        <taxon>Dothideomycetes</taxon>
        <taxon>Pleosporomycetidae</taxon>
        <taxon>Pleosporales</taxon>
        <taxon>Tetraplosphaeriaceae</taxon>
        <taxon>Polyplosphaeria</taxon>
    </lineage>
</organism>
<keyword evidence="4" id="KW-1185">Reference proteome</keyword>
<feature type="domain" description="Complex 1 LYR protein" evidence="2">
    <location>
        <begin position="17"/>
        <end position="74"/>
    </location>
</feature>
<dbReference type="EMBL" id="ML996138">
    <property type="protein sequence ID" value="KAF2735240.1"/>
    <property type="molecule type" value="Genomic_DNA"/>
</dbReference>
<accession>A0A9P4V4D4</accession>
<feature type="region of interest" description="Disordered" evidence="1">
    <location>
        <begin position="98"/>
        <end position="120"/>
    </location>
</feature>
<feature type="non-terminal residue" evidence="3">
    <location>
        <position position="1"/>
    </location>
</feature>
<evidence type="ECO:0000313" key="4">
    <source>
        <dbReference type="Proteomes" id="UP000799444"/>
    </source>
</evidence>
<comment type="caution">
    <text evidence="3">The sequence shown here is derived from an EMBL/GenBank/DDBJ whole genome shotgun (WGS) entry which is preliminary data.</text>
</comment>
<dbReference type="Pfam" id="PF05347">
    <property type="entry name" value="Complex1_LYR"/>
    <property type="match status" value="1"/>
</dbReference>
<dbReference type="InterPro" id="IPR008011">
    <property type="entry name" value="Complex1_LYR_dom"/>
</dbReference>
<dbReference type="OrthoDB" id="3925971at2759"/>